<dbReference type="PROSITE" id="PS51257">
    <property type="entry name" value="PROKAR_LIPOPROTEIN"/>
    <property type="match status" value="1"/>
</dbReference>
<feature type="compositionally biased region" description="Gly residues" evidence="1">
    <location>
        <begin position="195"/>
        <end position="204"/>
    </location>
</feature>
<reference evidence="3" key="1">
    <citation type="submission" date="2020-01" db="EMBL/GenBank/DDBJ databases">
        <authorList>
            <person name="Meier V. D."/>
            <person name="Meier V D."/>
        </authorList>
    </citation>
    <scope>NUCLEOTIDE SEQUENCE</scope>
    <source>
        <strain evidence="3">HLG_WM_MAG_07</strain>
    </source>
</reference>
<evidence type="ECO:0000256" key="1">
    <source>
        <dbReference type="SAM" id="MobiDB-lite"/>
    </source>
</evidence>
<feature type="compositionally biased region" description="Polar residues" evidence="1">
    <location>
        <begin position="173"/>
        <end position="192"/>
    </location>
</feature>
<feature type="domain" description="UPF0323" evidence="2">
    <location>
        <begin position="57"/>
        <end position="175"/>
    </location>
</feature>
<gene>
    <name evidence="3" type="ORF">HELGO_WM45166</name>
</gene>
<organism evidence="3">
    <name type="scientific">uncultured Thiotrichaceae bacterium</name>
    <dbReference type="NCBI Taxonomy" id="298394"/>
    <lineage>
        <taxon>Bacteria</taxon>
        <taxon>Pseudomonadati</taxon>
        <taxon>Pseudomonadota</taxon>
        <taxon>Gammaproteobacteria</taxon>
        <taxon>Thiotrichales</taxon>
        <taxon>Thiotrichaceae</taxon>
        <taxon>environmental samples</taxon>
    </lineage>
</organism>
<proteinExistence type="predicted"/>
<dbReference type="Pfam" id="PF26303">
    <property type="entry name" value="UPF0323"/>
    <property type="match status" value="1"/>
</dbReference>
<sequence>MKHIKKIKSYSMVGSLGLTVTALLQGCGESAQDSTMPPAPESNMESLQGDLQEQNYFLVIEQTGADPDKYQLAEKHPTQGATRAVLRGLDGSETILSNEELTALAEAEAAKVEAGTSNLTQPAAEASSGGMGLGEMILASAAGALIGGMLANKLSQNQNYRNNQKANTRPAAQVSQPGKQRSAPSATQKSTPKSGFGGKQGGSSSGSAKSFGG</sequence>
<protein>
    <recommendedName>
        <fullName evidence="2">UPF0323 domain-containing protein</fullName>
    </recommendedName>
</protein>
<feature type="region of interest" description="Disordered" evidence="1">
    <location>
        <begin position="162"/>
        <end position="213"/>
    </location>
</feature>
<evidence type="ECO:0000259" key="2">
    <source>
        <dbReference type="Pfam" id="PF26303"/>
    </source>
</evidence>
<dbReference type="EMBL" id="CACVAY010000089">
    <property type="protein sequence ID" value="CAA6818964.1"/>
    <property type="molecule type" value="Genomic_DNA"/>
</dbReference>
<dbReference type="InterPro" id="IPR059092">
    <property type="entry name" value="UPF0323_dom"/>
</dbReference>
<dbReference type="AlphaFoldDB" id="A0A6S6TI15"/>
<evidence type="ECO:0000313" key="3">
    <source>
        <dbReference type="EMBL" id="CAA6818964.1"/>
    </source>
</evidence>
<accession>A0A6S6TI15</accession>
<name>A0A6S6TI15_9GAMM</name>